<evidence type="ECO:0000256" key="2">
    <source>
        <dbReference type="SAM" id="MobiDB-lite"/>
    </source>
</evidence>
<evidence type="ECO:0000313" key="3">
    <source>
        <dbReference type="EMBL" id="KJL25016.1"/>
    </source>
</evidence>
<organism evidence="3 4">
    <name type="scientific">Microbacterium oxydans</name>
    <dbReference type="NCBI Taxonomy" id="82380"/>
    <lineage>
        <taxon>Bacteria</taxon>
        <taxon>Bacillati</taxon>
        <taxon>Actinomycetota</taxon>
        <taxon>Actinomycetes</taxon>
        <taxon>Micrococcales</taxon>
        <taxon>Microbacteriaceae</taxon>
        <taxon>Microbacterium</taxon>
    </lineage>
</organism>
<feature type="compositionally biased region" description="Polar residues" evidence="2">
    <location>
        <begin position="250"/>
        <end position="273"/>
    </location>
</feature>
<dbReference type="AlphaFoldDB" id="A0A0F0L0D7"/>
<feature type="region of interest" description="Disordered" evidence="2">
    <location>
        <begin position="250"/>
        <end position="282"/>
    </location>
</feature>
<feature type="region of interest" description="Disordered" evidence="2">
    <location>
        <begin position="201"/>
        <end position="222"/>
    </location>
</feature>
<accession>A0A0F0L0D7</accession>
<dbReference type="InterPro" id="IPR050982">
    <property type="entry name" value="Auxin_biosynth/cation_transpt"/>
</dbReference>
<dbReference type="PATRIC" id="fig|82380.10.peg.837"/>
<dbReference type="Proteomes" id="UP000033725">
    <property type="component" value="Unassembled WGS sequence"/>
</dbReference>
<protein>
    <submittedName>
        <fullName evidence="3">Putative oxidoreductase CzcO</fullName>
        <ecNumber evidence="3">1.-.-.-</ecNumber>
    </submittedName>
</protein>
<keyword evidence="1 3" id="KW-0560">Oxidoreductase</keyword>
<feature type="compositionally biased region" description="Basic residues" evidence="2">
    <location>
        <begin position="212"/>
        <end position="222"/>
    </location>
</feature>
<dbReference type="OrthoDB" id="9808049at2"/>
<evidence type="ECO:0000256" key="1">
    <source>
        <dbReference type="ARBA" id="ARBA00023002"/>
    </source>
</evidence>
<sequence>MTLLGLSHRRVIIVGSGHAGLSVAAELSRSGLKPQRDFAVIDSNPDGRRSWAFRWSSMTLLTEAGRSTVAGRHLTGDPYRRPSPRELEQHLLDVEAALGLTTLWGIRATGVDRLGDGSTLLLSTNEGPVQTRNIVCATGSAARPRIPNWAVDAAVTGIMVHSADYRGPSQIPSGDVLVVGAGHSGQEIARELSRTHRVTLSSQPSAVSAARPARRGVGRRRAKARGGAALALDPEWEQLGIEVLRLRPSPQTEHTSSSTMVVVSLRSPSSTRPDTCPRTAGFPVRYSMPRPVAGSAGLRASQVCSSSACRATVARIQTPSTGHAVTRSRLHATS</sequence>
<evidence type="ECO:0000313" key="4">
    <source>
        <dbReference type="Proteomes" id="UP000033725"/>
    </source>
</evidence>
<dbReference type="GO" id="GO:0050660">
    <property type="term" value="F:flavin adenine dinucleotide binding"/>
    <property type="evidence" value="ECO:0007669"/>
    <property type="project" value="TreeGrafter"/>
</dbReference>
<comment type="caution">
    <text evidence="3">The sequence shown here is derived from an EMBL/GenBank/DDBJ whole genome shotgun (WGS) entry which is preliminary data.</text>
</comment>
<reference evidence="3 4" key="1">
    <citation type="submission" date="2015-02" db="EMBL/GenBank/DDBJ databases">
        <title>Draft genome sequences of ten Microbacterium spp. with emphasis on heavy metal contaminated environments.</title>
        <authorList>
            <person name="Corretto E."/>
        </authorList>
    </citation>
    <scope>NUCLEOTIDE SEQUENCE [LARGE SCALE GENOMIC DNA]</scope>
    <source>
        <strain evidence="3 4">BEL163</strain>
    </source>
</reference>
<dbReference type="EC" id="1.-.-.-" evidence="3"/>
<dbReference type="Gene3D" id="3.50.50.60">
    <property type="entry name" value="FAD/NAD(P)-binding domain"/>
    <property type="match status" value="1"/>
</dbReference>
<dbReference type="EMBL" id="JYIV01000018">
    <property type="protein sequence ID" value="KJL25016.1"/>
    <property type="molecule type" value="Genomic_DNA"/>
</dbReference>
<dbReference type="InterPro" id="IPR036188">
    <property type="entry name" value="FAD/NAD-bd_sf"/>
</dbReference>
<proteinExistence type="predicted"/>
<dbReference type="Pfam" id="PF13738">
    <property type="entry name" value="Pyr_redox_3"/>
    <property type="match status" value="1"/>
</dbReference>
<dbReference type="PANTHER" id="PTHR43539:SF78">
    <property type="entry name" value="FLAVIN-CONTAINING MONOOXYGENASE"/>
    <property type="match status" value="1"/>
</dbReference>
<dbReference type="PANTHER" id="PTHR43539">
    <property type="entry name" value="FLAVIN-BINDING MONOOXYGENASE-LIKE PROTEIN (AFU_ORTHOLOGUE AFUA_4G09220)"/>
    <property type="match status" value="1"/>
</dbReference>
<dbReference type="PRINTS" id="PR00469">
    <property type="entry name" value="PNDRDTASEII"/>
</dbReference>
<name>A0A0F0L0D7_9MICO</name>
<dbReference type="PRINTS" id="PR00368">
    <property type="entry name" value="FADPNR"/>
</dbReference>
<dbReference type="GO" id="GO:0004497">
    <property type="term" value="F:monooxygenase activity"/>
    <property type="evidence" value="ECO:0007669"/>
    <property type="project" value="TreeGrafter"/>
</dbReference>
<dbReference type="SUPFAM" id="SSF51905">
    <property type="entry name" value="FAD/NAD(P)-binding domain"/>
    <property type="match status" value="1"/>
</dbReference>
<gene>
    <name evidence="3" type="primary">czcO_1</name>
    <name evidence="3" type="ORF">RN51_00836</name>
</gene>